<keyword evidence="2 4" id="KW-0285">Flavoprotein</keyword>
<dbReference type="PANTHER" id="PTHR42707">
    <property type="entry name" value="ACYL-COA DEHYDROGENASE"/>
    <property type="match status" value="1"/>
</dbReference>
<gene>
    <name evidence="8" type="ORF">EXIGLDRAFT_606645</name>
</gene>
<evidence type="ECO:0000259" key="7">
    <source>
        <dbReference type="Pfam" id="PF18158"/>
    </source>
</evidence>
<dbReference type="InterPro" id="IPR009075">
    <property type="entry name" value="AcylCo_DH/oxidase_C"/>
</dbReference>
<keyword evidence="4" id="KW-0560">Oxidoreductase</keyword>
<sequence length="550" mass="60044">MDRARCADQNTVVDLRPLTPLVHEPTLTQYSHWGERVDQLQTSEGWRLLRDFAFREGVVALAYRRQHGPYSRVHSFTKAMLMVADSHTILCPFAMTDGAARVLELLGTAAMKRDYFAKLTSTDPSDAFTSGQWMTEKPGGSDISRTETVAVPTSGLPDDAGEAHILNGFKWFSSAAEGNMAVALARTEDPSVKPGSRGLSLFLVPLRTPNFPTPLSNGVRIHRLKQKFGTKALPTAELSLDETRGFLIGQRGQGVRAIAPVLNITRMYSAVTTVGSLQRALSLATSYAGVRTIAGGTKTLRETPLHVATLARISLVYRALLHFNMHVVLLLGKSECGTATEGELARLRFLTPVAKSFTAERAAPQIQACMSSLGGQGYMEETGIGRLIRDSLVETVWEGTGAVLSLDMLRANNSKDEPFRHFIDWATQIALSAANVFPKGDVATQRLEQYLRALPSIFTSAKSNPVLPRALLDAVGHIASAVTLLEQATWSHSQKRPESRTDAEAFRRWVLEERPHDLEALSKVDVEARVKADADLAFAAFDAVPVGAKL</sequence>
<dbReference type="Gene3D" id="1.20.140.10">
    <property type="entry name" value="Butyryl-CoA Dehydrogenase, subunit A, domain 3"/>
    <property type="match status" value="1"/>
</dbReference>
<keyword evidence="3 4" id="KW-0274">FAD</keyword>
<protein>
    <submittedName>
        <fullName evidence="8">Acyl-CoA dehydrogenase/oxidase C-terminal</fullName>
    </submittedName>
</protein>
<dbReference type="InterPro" id="IPR009100">
    <property type="entry name" value="AcylCoA_DH/oxidase_NM_dom_sf"/>
</dbReference>
<dbReference type="Proteomes" id="UP000077266">
    <property type="component" value="Unassembled WGS sequence"/>
</dbReference>
<dbReference type="Pfam" id="PF02770">
    <property type="entry name" value="Acyl-CoA_dh_M"/>
    <property type="match status" value="1"/>
</dbReference>
<dbReference type="InterPro" id="IPR006091">
    <property type="entry name" value="Acyl-CoA_Oxase/DH_mid-dom"/>
</dbReference>
<dbReference type="SUPFAM" id="SSF47203">
    <property type="entry name" value="Acyl-CoA dehydrogenase C-terminal domain-like"/>
    <property type="match status" value="1"/>
</dbReference>
<dbReference type="Pfam" id="PF00441">
    <property type="entry name" value="Acyl-CoA_dh_1"/>
    <property type="match status" value="1"/>
</dbReference>
<dbReference type="Gene3D" id="6.10.250.600">
    <property type="match status" value="1"/>
</dbReference>
<feature type="domain" description="Acyl-CoA dehydrogenase/oxidase C-terminal" evidence="5">
    <location>
        <begin position="252"/>
        <end position="409"/>
    </location>
</feature>
<dbReference type="SUPFAM" id="SSF56645">
    <property type="entry name" value="Acyl-CoA dehydrogenase NM domain-like"/>
    <property type="match status" value="1"/>
</dbReference>
<organism evidence="8 9">
    <name type="scientific">Exidia glandulosa HHB12029</name>
    <dbReference type="NCBI Taxonomy" id="1314781"/>
    <lineage>
        <taxon>Eukaryota</taxon>
        <taxon>Fungi</taxon>
        <taxon>Dikarya</taxon>
        <taxon>Basidiomycota</taxon>
        <taxon>Agaricomycotina</taxon>
        <taxon>Agaricomycetes</taxon>
        <taxon>Auriculariales</taxon>
        <taxon>Exidiaceae</taxon>
        <taxon>Exidia</taxon>
    </lineage>
</organism>
<evidence type="ECO:0000256" key="3">
    <source>
        <dbReference type="ARBA" id="ARBA00022827"/>
    </source>
</evidence>
<dbReference type="EMBL" id="KV425915">
    <property type="protein sequence ID" value="KZV98813.1"/>
    <property type="molecule type" value="Genomic_DNA"/>
</dbReference>
<keyword evidence="9" id="KW-1185">Reference proteome</keyword>
<evidence type="ECO:0000259" key="6">
    <source>
        <dbReference type="Pfam" id="PF02770"/>
    </source>
</evidence>
<dbReference type="GO" id="GO:0003995">
    <property type="term" value="F:acyl-CoA dehydrogenase activity"/>
    <property type="evidence" value="ECO:0007669"/>
    <property type="project" value="TreeGrafter"/>
</dbReference>
<dbReference type="InterPro" id="IPR036250">
    <property type="entry name" value="AcylCo_DH-like_C"/>
</dbReference>
<comment type="similarity">
    <text evidence="1 4">Belongs to the acyl-CoA dehydrogenase family.</text>
</comment>
<feature type="domain" description="Adaptive response protein AidB N-terminal" evidence="7">
    <location>
        <begin position="23"/>
        <end position="122"/>
    </location>
</feature>
<feature type="domain" description="Acyl-CoA oxidase/dehydrogenase middle" evidence="6">
    <location>
        <begin position="132"/>
        <end position="242"/>
    </location>
</feature>
<dbReference type="Gene3D" id="2.40.110.20">
    <property type="match status" value="1"/>
</dbReference>
<comment type="cofactor">
    <cofactor evidence="4">
        <name>FAD</name>
        <dbReference type="ChEBI" id="CHEBI:57692"/>
    </cofactor>
</comment>
<dbReference type="PANTHER" id="PTHR42707:SF2">
    <property type="entry name" value="ACD11 DEHYDROGENASE"/>
    <property type="match status" value="1"/>
</dbReference>
<dbReference type="Pfam" id="PF18158">
    <property type="entry name" value="AidB_N"/>
    <property type="match status" value="1"/>
</dbReference>
<reference evidence="8 9" key="1">
    <citation type="journal article" date="2016" name="Mol. Biol. Evol.">
        <title>Comparative Genomics of Early-Diverging Mushroom-Forming Fungi Provides Insights into the Origins of Lignocellulose Decay Capabilities.</title>
        <authorList>
            <person name="Nagy L.G."/>
            <person name="Riley R."/>
            <person name="Tritt A."/>
            <person name="Adam C."/>
            <person name="Daum C."/>
            <person name="Floudas D."/>
            <person name="Sun H."/>
            <person name="Yadav J.S."/>
            <person name="Pangilinan J."/>
            <person name="Larsson K.H."/>
            <person name="Matsuura K."/>
            <person name="Barry K."/>
            <person name="Labutti K."/>
            <person name="Kuo R."/>
            <person name="Ohm R.A."/>
            <person name="Bhattacharya S.S."/>
            <person name="Shirouzu T."/>
            <person name="Yoshinaga Y."/>
            <person name="Martin F.M."/>
            <person name="Grigoriev I.V."/>
            <person name="Hibbett D.S."/>
        </authorList>
    </citation>
    <scope>NUCLEOTIDE SEQUENCE [LARGE SCALE GENOMIC DNA]</scope>
    <source>
        <strain evidence="8 9">HHB12029</strain>
    </source>
</reference>
<dbReference type="STRING" id="1314781.A0A165M5Y8"/>
<dbReference type="InterPro" id="IPR052904">
    <property type="entry name" value="Acyl-CoA_dehydrogenase-like"/>
</dbReference>
<dbReference type="InParanoid" id="A0A165M5Y8"/>
<evidence type="ECO:0000259" key="5">
    <source>
        <dbReference type="Pfam" id="PF00441"/>
    </source>
</evidence>
<evidence type="ECO:0000313" key="8">
    <source>
        <dbReference type="EMBL" id="KZV98813.1"/>
    </source>
</evidence>
<evidence type="ECO:0000256" key="2">
    <source>
        <dbReference type="ARBA" id="ARBA00022630"/>
    </source>
</evidence>
<proteinExistence type="inferred from homology"/>
<dbReference type="InterPro" id="IPR041504">
    <property type="entry name" value="AidB_N"/>
</dbReference>
<evidence type="ECO:0000256" key="4">
    <source>
        <dbReference type="RuleBase" id="RU362125"/>
    </source>
</evidence>
<dbReference type="OrthoDB" id="10251155at2759"/>
<dbReference type="AlphaFoldDB" id="A0A165M5Y8"/>
<accession>A0A165M5Y8</accession>
<evidence type="ECO:0000313" key="9">
    <source>
        <dbReference type="Proteomes" id="UP000077266"/>
    </source>
</evidence>
<evidence type="ECO:0000256" key="1">
    <source>
        <dbReference type="ARBA" id="ARBA00009347"/>
    </source>
</evidence>
<name>A0A165M5Y8_EXIGL</name>